<keyword evidence="4" id="KW-0503">Monooxygenase</keyword>
<evidence type="ECO:0000256" key="1">
    <source>
        <dbReference type="ARBA" id="ARBA00022630"/>
    </source>
</evidence>
<evidence type="ECO:0000259" key="5">
    <source>
        <dbReference type="Pfam" id="PF00296"/>
    </source>
</evidence>
<dbReference type="InterPro" id="IPR011251">
    <property type="entry name" value="Luciferase-like_dom"/>
</dbReference>
<gene>
    <name evidence="6" type="ORF">N7468_008938</name>
</gene>
<dbReference type="EMBL" id="JAPQKS010000007">
    <property type="protein sequence ID" value="KAJ5219734.1"/>
    <property type="molecule type" value="Genomic_DNA"/>
</dbReference>
<proteinExistence type="predicted"/>
<reference evidence="6" key="2">
    <citation type="journal article" date="2023" name="IMA Fungus">
        <title>Comparative genomic study of the Penicillium genus elucidates a diverse pangenome and 15 lateral gene transfer events.</title>
        <authorList>
            <person name="Petersen C."/>
            <person name="Sorensen T."/>
            <person name="Nielsen M.R."/>
            <person name="Sondergaard T.E."/>
            <person name="Sorensen J.L."/>
            <person name="Fitzpatrick D.A."/>
            <person name="Frisvad J.C."/>
            <person name="Nielsen K.L."/>
        </authorList>
    </citation>
    <scope>NUCLEOTIDE SEQUENCE</scope>
    <source>
        <strain evidence="6">IBT 19713</strain>
    </source>
</reference>
<evidence type="ECO:0000256" key="4">
    <source>
        <dbReference type="ARBA" id="ARBA00023033"/>
    </source>
</evidence>
<dbReference type="Gene3D" id="3.20.20.30">
    <property type="entry name" value="Luciferase-like domain"/>
    <property type="match status" value="1"/>
</dbReference>
<keyword evidence="3" id="KW-0560">Oxidoreductase</keyword>
<protein>
    <submittedName>
        <fullName evidence="6">Bacterial luciferase-like protein</fullName>
    </submittedName>
</protein>
<dbReference type="AlphaFoldDB" id="A0A9W9NGV2"/>
<evidence type="ECO:0000256" key="3">
    <source>
        <dbReference type="ARBA" id="ARBA00023002"/>
    </source>
</evidence>
<evidence type="ECO:0000313" key="7">
    <source>
        <dbReference type="Proteomes" id="UP001150941"/>
    </source>
</evidence>
<reference evidence="6" key="1">
    <citation type="submission" date="2022-11" db="EMBL/GenBank/DDBJ databases">
        <authorList>
            <person name="Petersen C."/>
        </authorList>
    </citation>
    <scope>NUCLEOTIDE SEQUENCE</scope>
    <source>
        <strain evidence="6">IBT 19713</strain>
    </source>
</reference>
<keyword evidence="2" id="KW-0288">FMN</keyword>
<dbReference type="GeneID" id="83205537"/>
<dbReference type="SUPFAM" id="SSF51679">
    <property type="entry name" value="Bacterial luciferase-like"/>
    <property type="match status" value="1"/>
</dbReference>
<dbReference type="PANTHER" id="PTHR42847:SF4">
    <property type="entry name" value="ALKANESULFONATE MONOOXYGENASE-RELATED"/>
    <property type="match status" value="1"/>
</dbReference>
<dbReference type="OrthoDB" id="2558704at2759"/>
<name>A0A9W9NGV2_9EURO</name>
<dbReference type="InterPro" id="IPR036661">
    <property type="entry name" value="Luciferase-like_sf"/>
</dbReference>
<dbReference type="InterPro" id="IPR050172">
    <property type="entry name" value="SsuD_RutA_monooxygenase"/>
</dbReference>
<evidence type="ECO:0000313" key="6">
    <source>
        <dbReference type="EMBL" id="KAJ5219734.1"/>
    </source>
</evidence>
<keyword evidence="1" id="KW-0285">Flavoprotein</keyword>
<feature type="domain" description="Luciferase-like" evidence="5">
    <location>
        <begin position="6"/>
        <end position="104"/>
    </location>
</feature>
<keyword evidence="7" id="KW-1185">Reference proteome</keyword>
<dbReference type="GO" id="GO:0016705">
    <property type="term" value="F:oxidoreductase activity, acting on paired donors, with incorporation or reduction of molecular oxygen"/>
    <property type="evidence" value="ECO:0007669"/>
    <property type="project" value="InterPro"/>
</dbReference>
<accession>A0A9W9NGV2</accession>
<dbReference type="RefSeq" id="XP_058326564.1">
    <property type="nucleotide sequence ID" value="XM_058478234.1"/>
</dbReference>
<comment type="caution">
    <text evidence="6">The sequence shown here is derived from an EMBL/GenBank/DDBJ whole genome shotgun (WGS) entry which is preliminary data.</text>
</comment>
<dbReference type="PANTHER" id="PTHR42847">
    <property type="entry name" value="ALKANESULFONATE MONOOXYGENASE"/>
    <property type="match status" value="1"/>
</dbReference>
<dbReference type="Proteomes" id="UP001150941">
    <property type="component" value="Unassembled WGS sequence"/>
</dbReference>
<evidence type="ECO:0000256" key="2">
    <source>
        <dbReference type="ARBA" id="ARBA00022643"/>
    </source>
</evidence>
<dbReference type="GO" id="GO:0004497">
    <property type="term" value="F:monooxygenase activity"/>
    <property type="evidence" value="ECO:0007669"/>
    <property type="project" value="UniProtKB-KW"/>
</dbReference>
<sequence length="141" mass="15343">MRANPHPIGAETEELAWAKAYRTLDALNANRESGFNKRIPDGTTPQNVGSQRLLDIASRGDVQDRALWYPTVTATNAGGASTALVGSWETIAESLLDYVDLGAELISIRGYDNFNDSVDYGRYVLPKVRAGLEQRKNGTSA</sequence>
<organism evidence="6 7">
    <name type="scientific">Penicillium chermesinum</name>
    <dbReference type="NCBI Taxonomy" id="63820"/>
    <lineage>
        <taxon>Eukaryota</taxon>
        <taxon>Fungi</taxon>
        <taxon>Dikarya</taxon>
        <taxon>Ascomycota</taxon>
        <taxon>Pezizomycotina</taxon>
        <taxon>Eurotiomycetes</taxon>
        <taxon>Eurotiomycetidae</taxon>
        <taxon>Eurotiales</taxon>
        <taxon>Aspergillaceae</taxon>
        <taxon>Penicillium</taxon>
    </lineage>
</organism>
<dbReference type="Pfam" id="PF00296">
    <property type="entry name" value="Bac_luciferase"/>
    <property type="match status" value="1"/>
</dbReference>